<dbReference type="InterPro" id="IPR011712">
    <property type="entry name" value="Sig_transdc_His_kin_sub3_dim/P"/>
</dbReference>
<dbReference type="AlphaFoldDB" id="A0A370HHC7"/>
<keyword evidence="1" id="KW-0808">Transferase</keyword>
<name>A0A370HHC7_9HYPH</name>
<evidence type="ECO:0000259" key="5">
    <source>
        <dbReference type="PROSITE" id="PS50109"/>
    </source>
</evidence>
<keyword evidence="7" id="KW-1185">Reference proteome</keyword>
<evidence type="ECO:0000256" key="1">
    <source>
        <dbReference type="ARBA" id="ARBA00022679"/>
    </source>
</evidence>
<accession>A0A370HHC7</accession>
<evidence type="ECO:0000256" key="3">
    <source>
        <dbReference type="ARBA" id="ARBA00023012"/>
    </source>
</evidence>
<dbReference type="SUPFAM" id="SSF55785">
    <property type="entry name" value="PYP-like sensor domain (PAS domain)"/>
    <property type="match status" value="1"/>
</dbReference>
<dbReference type="CDD" id="cd18774">
    <property type="entry name" value="PDC2_HK_sensor"/>
    <property type="match status" value="1"/>
</dbReference>
<comment type="caution">
    <text evidence="6">The sequence shown here is derived from an EMBL/GenBank/DDBJ whole genome shotgun (WGS) entry which is preliminary data.</text>
</comment>
<feature type="transmembrane region" description="Helical" evidence="4">
    <location>
        <begin position="23"/>
        <end position="43"/>
    </location>
</feature>
<dbReference type="GO" id="GO:0046983">
    <property type="term" value="F:protein dimerization activity"/>
    <property type="evidence" value="ECO:0007669"/>
    <property type="project" value="InterPro"/>
</dbReference>
<dbReference type="InterPro" id="IPR036890">
    <property type="entry name" value="HATPase_C_sf"/>
</dbReference>
<dbReference type="InterPro" id="IPR005467">
    <property type="entry name" value="His_kinase_dom"/>
</dbReference>
<keyword evidence="2 6" id="KW-0418">Kinase</keyword>
<evidence type="ECO:0000256" key="4">
    <source>
        <dbReference type="SAM" id="Phobius"/>
    </source>
</evidence>
<dbReference type="Pfam" id="PF07730">
    <property type="entry name" value="HisKA_3"/>
    <property type="match status" value="1"/>
</dbReference>
<feature type="domain" description="Histidine kinase" evidence="5">
    <location>
        <begin position="599"/>
        <end position="688"/>
    </location>
</feature>
<dbReference type="CDD" id="cd16917">
    <property type="entry name" value="HATPase_UhpB-NarQ-NarX-like"/>
    <property type="match status" value="1"/>
</dbReference>
<keyword evidence="4" id="KW-1133">Transmembrane helix</keyword>
<dbReference type="Pfam" id="PF02518">
    <property type="entry name" value="HATPase_c"/>
    <property type="match status" value="1"/>
</dbReference>
<proteinExistence type="predicted"/>
<dbReference type="Gene3D" id="3.30.450.20">
    <property type="entry name" value="PAS domain"/>
    <property type="match status" value="2"/>
</dbReference>
<sequence length="712" mass="76128">MDGTTPLPARSSQGAIPRLRRRVAIIFMATILAACLVAAALLVSRARGERDAIEHQARHAAQALSFGFDQEVAAVNFLLKGLSKSPAVLSGDAKAVYDQFKATPLPEGSWLNLSDLERQLVNTLRPFGAPLPRHSDFANYQEQIDRIRDRRWTVSGRMLGLVKGGIVVALSLRLDDADGRMSGYITTFLSEERLRRILADQAVSAGWTKGLYDRRLQPVAVERDGQTSTDTAAPAALTARLADVAPDATIEGTVEAMDENGVPVLVAFRRSGATNWTTAVAVPLAALNAPVTGALWQMAGPVALLLLAGGLAALFTARQVEEPLRAMSGQVIGLSDRVLAHQEEERRAKGLLQASLDALSAHVAILDAGGTVIAVNRAWHRFAEHNGYAFAGHGIGLNYLDVCRSAASGDVDARLAADGLSALLTGERTDFGMEYTCGERWFLLRAARFTHEGAIHAVVAHEDVTDVIVARNEVRTLSGDLLHLQDEERQRIGAELHDSTTQHLTAAGLGLARIHVLASEHPDIEAALGSVGTSIDEAQKEIRTLSFLLFPPSLERDGLALTLRDFIHGFARRAGLTARVRIDPAIDIADANVSWAALRVTQEALANIRRHAQATRISVDIRTEDGSLRLRISDNGIGLPGKKSTDARPKLGVGIPGMEARVRQLGGELSVTSGRRGVTVRAALPLVSATNGAAAQPLETGPEPKSGFAPMA</sequence>
<dbReference type="EMBL" id="QQBB01000007">
    <property type="protein sequence ID" value="RDI57221.1"/>
    <property type="molecule type" value="Genomic_DNA"/>
</dbReference>
<evidence type="ECO:0000313" key="7">
    <source>
        <dbReference type="Proteomes" id="UP000254925"/>
    </source>
</evidence>
<evidence type="ECO:0000256" key="2">
    <source>
        <dbReference type="ARBA" id="ARBA00022777"/>
    </source>
</evidence>
<gene>
    <name evidence="6" type="ORF">DES45_107138</name>
</gene>
<dbReference type="RefSeq" id="WP_170151553.1">
    <property type="nucleotide sequence ID" value="NZ_QQBB01000007.1"/>
</dbReference>
<keyword evidence="4" id="KW-0812">Transmembrane</keyword>
<dbReference type="SUPFAM" id="SSF55874">
    <property type="entry name" value="ATPase domain of HSP90 chaperone/DNA topoisomerase II/histidine kinase"/>
    <property type="match status" value="1"/>
</dbReference>
<keyword evidence="3" id="KW-0902">Two-component regulatory system</keyword>
<dbReference type="PANTHER" id="PTHR24421:SF58">
    <property type="entry name" value="SIGNAL TRANSDUCTION HISTIDINE-PROTEIN KINASE_PHOSPHATASE UHPB"/>
    <property type="match status" value="1"/>
</dbReference>
<dbReference type="GO" id="GO:0016020">
    <property type="term" value="C:membrane"/>
    <property type="evidence" value="ECO:0007669"/>
    <property type="project" value="InterPro"/>
</dbReference>
<organism evidence="6 7">
    <name type="scientific">Microvirga subterranea</name>
    <dbReference type="NCBI Taxonomy" id="186651"/>
    <lineage>
        <taxon>Bacteria</taxon>
        <taxon>Pseudomonadati</taxon>
        <taxon>Pseudomonadota</taxon>
        <taxon>Alphaproteobacteria</taxon>
        <taxon>Hyphomicrobiales</taxon>
        <taxon>Methylobacteriaceae</taxon>
        <taxon>Microvirga</taxon>
    </lineage>
</organism>
<dbReference type="Proteomes" id="UP000254925">
    <property type="component" value="Unassembled WGS sequence"/>
</dbReference>
<dbReference type="InterPro" id="IPR050482">
    <property type="entry name" value="Sensor_HK_TwoCompSys"/>
</dbReference>
<dbReference type="PROSITE" id="PS50109">
    <property type="entry name" value="HIS_KIN"/>
    <property type="match status" value="1"/>
</dbReference>
<dbReference type="InterPro" id="IPR035965">
    <property type="entry name" value="PAS-like_dom_sf"/>
</dbReference>
<dbReference type="SMART" id="SM00387">
    <property type="entry name" value="HATPase_c"/>
    <property type="match status" value="1"/>
</dbReference>
<reference evidence="6 7" key="1">
    <citation type="submission" date="2018-07" db="EMBL/GenBank/DDBJ databases">
        <title>Genomic Encyclopedia of Type Strains, Phase IV (KMG-IV): sequencing the most valuable type-strain genomes for metagenomic binning, comparative biology and taxonomic classification.</title>
        <authorList>
            <person name="Goeker M."/>
        </authorList>
    </citation>
    <scope>NUCLEOTIDE SEQUENCE [LARGE SCALE GENOMIC DNA]</scope>
    <source>
        <strain evidence="6 7">DSM 14364</strain>
    </source>
</reference>
<dbReference type="PANTHER" id="PTHR24421">
    <property type="entry name" value="NITRATE/NITRITE SENSOR PROTEIN NARX-RELATED"/>
    <property type="match status" value="1"/>
</dbReference>
<dbReference type="GO" id="GO:0000155">
    <property type="term" value="F:phosphorelay sensor kinase activity"/>
    <property type="evidence" value="ECO:0007669"/>
    <property type="project" value="InterPro"/>
</dbReference>
<dbReference type="Gene3D" id="3.30.565.10">
    <property type="entry name" value="Histidine kinase-like ATPase, C-terminal domain"/>
    <property type="match status" value="1"/>
</dbReference>
<dbReference type="InterPro" id="IPR003594">
    <property type="entry name" value="HATPase_dom"/>
</dbReference>
<keyword evidence="4" id="KW-0472">Membrane</keyword>
<evidence type="ECO:0000313" key="6">
    <source>
        <dbReference type="EMBL" id="RDI57221.1"/>
    </source>
</evidence>
<protein>
    <submittedName>
        <fullName evidence="6">Signal transduction histidine kinase</fullName>
    </submittedName>
</protein>
<dbReference type="Gene3D" id="1.20.5.1930">
    <property type="match status" value="1"/>
</dbReference>